<evidence type="ECO:0000313" key="2">
    <source>
        <dbReference type="EMBL" id="KAK5908065.1"/>
    </source>
</evidence>
<feature type="compositionally biased region" description="Pro residues" evidence="1">
    <location>
        <begin position="1"/>
        <end position="12"/>
    </location>
</feature>
<proteinExistence type="predicted"/>
<feature type="region of interest" description="Disordered" evidence="1">
    <location>
        <begin position="1"/>
        <end position="21"/>
    </location>
</feature>
<sequence length="103" mass="11233">MPFTPPPLPSPPSLLATPTHDPGNRAVTLLLTRSESINTLALHALSHGTRAMGDSSVALQPPALAHEDRWWSCVAGAHMRWQPYPKPLGRPWNRASQLSQGQK</sequence>
<dbReference type="Proteomes" id="UP001331515">
    <property type="component" value="Unassembled WGS sequence"/>
</dbReference>
<accession>A0AAN8CR04</accession>
<evidence type="ECO:0000313" key="3">
    <source>
        <dbReference type="Proteomes" id="UP001331515"/>
    </source>
</evidence>
<evidence type="ECO:0000256" key="1">
    <source>
        <dbReference type="SAM" id="MobiDB-lite"/>
    </source>
</evidence>
<dbReference type="AlphaFoldDB" id="A0AAN8CR04"/>
<reference evidence="2 3" key="1">
    <citation type="journal article" date="2023" name="Mol. Biol. Evol.">
        <title>Genomics of Secondarily Temperate Adaptation in the Only Non-Antarctic Icefish.</title>
        <authorList>
            <person name="Rivera-Colon A.G."/>
            <person name="Rayamajhi N."/>
            <person name="Minhas B.F."/>
            <person name="Madrigal G."/>
            <person name="Bilyk K.T."/>
            <person name="Yoon V."/>
            <person name="Hune M."/>
            <person name="Gregory S."/>
            <person name="Cheng C.H.C."/>
            <person name="Catchen J.M."/>
        </authorList>
    </citation>
    <scope>NUCLEOTIDE SEQUENCE [LARGE SCALE GENOMIC DNA]</scope>
    <source>
        <tissue evidence="2">White muscle</tissue>
    </source>
</reference>
<organism evidence="2 3">
    <name type="scientific">Champsocephalus gunnari</name>
    <name type="common">Mackerel icefish</name>
    <dbReference type="NCBI Taxonomy" id="52237"/>
    <lineage>
        <taxon>Eukaryota</taxon>
        <taxon>Metazoa</taxon>
        <taxon>Chordata</taxon>
        <taxon>Craniata</taxon>
        <taxon>Vertebrata</taxon>
        <taxon>Euteleostomi</taxon>
        <taxon>Actinopterygii</taxon>
        <taxon>Neopterygii</taxon>
        <taxon>Teleostei</taxon>
        <taxon>Neoteleostei</taxon>
        <taxon>Acanthomorphata</taxon>
        <taxon>Eupercaria</taxon>
        <taxon>Perciformes</taxon>
        <taxon>Notothenioidei</taxon>
        <taxon>Channichthyidae</taxon>
        <taxon>Champsocephalus</taxon>
    </lineage>
</organism>
<gene>
    <name evidence="2" type="ORF">CgunFtcFv8_016155</name>
</gene>
<dbReference type="EMBL" id="JAURVH010001529">
    <property type="protein sequence ID" value="KAK5908065.1"/>
    <property type="molecule type" value="Genomic_DNA"/>
</dbReference>
<name>A0AAN8CR04_CHAGU</name>
<comment type="caution">
    <text evidence="2">The sequence shown here is derived from an EMBL/GenBank/DDBJ whole genome shotgun (WGS) entry which is preliminary data.</text>
</comment>
<keyword evidence="3" id="KW-1185">Reference proteome</keyword>
<protein>
    <submittedName>
        <fullName evidence="2">Uncharacterized protein</fullName>
    </submittedName>
</protein>